<evidence type="ECO:0000313" key="4">
    <source>
        <dbReference type="EMBL" id="NOT34252.1"/>
    </source>
</evidence>
<feature type="signal peptide" evidence="2">
    <location>
        <begin position="1"/>
        <end position="22"/>
    </location>
</feature>
<accession>A0A849SFW8</accession>
<dbReference type="Pfam" id="PF13505">
    <property type="entry name" value="OMP_b-brl"/>
    <property type="match status" value="1"/>
</dbReference>
<proteinExistence type="predicted"/>
<organism evidence="4 5">
    <name type="scientific">Eiseniibacteriota bacterium</name>
    <dbReference type="NCBI Taxonomy" id="2212470"/>
    <lineage>
        <taxon>Bacteria</taxon>
        <taxon>Candidatus Eiseniibacteriota</taxon>
    </lineage>
</organism>
<feature type="domain" description="Outer membrane protein beta-barrel" evidence="3">
    <location>
        <begin position="8"/>
        <end position="187"/>
    </location>
</feature>
<evidence type="ECO:0000259" key="3">
    <source>
        <dbReference type="Pfam" id="PF13505"/>
    </source>
</evidence>
<dbReference type="InterPro" id="IPR027385">
    <property type="entry name" value="Beta-barrel_OMP"/>
</dbReference>
<dbReference type="EMBL" id="JABFRW010000103">
    <property type="protein sequence ID" value="NOT34252.1"/>
    <property type="molecule type" value="Genomic_DNA"/>
</dbReference>
<dbReference type="AlphaFoldDB" id="A0A849SFW8"/>
<evidence type="ECO:0000313" key="5">
    <source>
        <dbReference type="Proteomes" id="UP000580839"/>
    </source>
</evidence>
<dbReference type="Gene3D" id="2.40.160.20">
    <property type="match status" value="1"/>
</dbReference>
<keyword evidence="1 2" id="KW-0732">Signal</keyword>
<sequence length="194" mass="19849">MKFKSLILATAIMVCSVGAANAAGSFWLGANAGGAIPSGDFGDAAATGWNLGAVGTYMVNDQWGFGGDVGYHAWNGSEDLNASFGPNAEVKLSAIQATGHAVMLIPSNSNMKPYAKAGVGLYNLKGTSSGGTSTLDSSESKLGFNFGGGMNFISSGNMMWGLNGAYHMVPVDDPGADVNEFTLGVNLMWGMNGK</sequence>
<feature type="chain" id="PRO_5032491721" evidence="2">
    <location>
        <begin position="23"/>
        <end position="194"/>
    </location>
</feature>
<comment type="caution">
    <text evidence="4">The sequence shown here is derived from an EMBL/GenBank/DDBJ whole genome shotgun (WGS) entry which is preliminary data.</text>
</comment>
<dbReference type="SUPFAM" id="SSF56925">
    <property type="entry name" value="OMPA-like"/>
    <property type="match status" value="1"/>
</dbReference>
<name>A0A849SFW8_UNCEI</name>
<evidence type="ECO:0000256" key="1">
    <source>
        <dbReference type="ARBA" id="ARBA00022729"/>
    </source>
</evidence>
<dbReference type="Proteomes" id="UP000580839">
    <property type="component" value="Unassembled WGS sequence"/>
</dbReference>
<dbReference type="InterPro" id="IPR011250">
    <property type="entry name" value="OMP/PagP_B-barrel"/>
</dbReference>
<evidence type="ECO:0000256" key="2">
    <source>
        <dbReference type="SAM" id="SignalP"/>
    </source>
</evidence>
<protein>
    <submittedName>
        <fullName evidence="4">Porin family protein</fullName>
    </submittedName>
</protein>
<gene>
    <name evidence="4" type="ORF">HOP12_08805</name>
</gene>
<reference evidence="4 5" key="1">
    <citation type="submission" date="2020-04" db="EMBL/GenBank/DDBJ databases">
        <title>Metagenomic profiling of ammonia- and methane-oxidizing microorganisms in a Dutch drinking water treatment plant.</title>
        <authorList>
            <person name="Poghosyan L."/>
            <person name="Leucker S."/>
        </authorList>
    </citation>
    <scope>NUCLEOTIDE SEQUENCE [LARGE SCALE GENOMIC DNA]</scope>
    <source>
        <strain evidence="4">S-RSF-IL-03</strain>
    </source>
</reference>